<evidence type="ECO:0000256" key="6">
    <source>
        <dbReference type="ARBA" id="ARBA00023136"/>
    </source>
</evidence>
<evidence type="ECO:0000256" key="2">
    <source>
        <dbReference type="ARBA" id="ARBA00022475"/>
    </source>
</evidence>
<keyword evidence="7 8" id="KW-0012">Acyltransferase</keyword>
<dbReference type="NCBIfam" id="TIGR00546">
    <property type="entry name" value="lnt"/>
    <property type="match status" value="1"/>
</dbReference>
<evidence type="ECO:0000256" key="3">
    <source>
        <dbReference type="ARBA" id="ARBA00022679"/>
    </source>
</evidence>
<feature type="domain" description="CN hydrolase" evidence="9">
    <location>
        <begin position="224"/>
        <end position="497"/>
    </location>
</feature>
<dbReference type="InterPro" id="IPR045378">
    <property type="entry name" value="LNT_N"/>
</dbReference>
<dbReference type="PANTHER" id="PTHR38686:SF1">
    <property type="entry name" value="APOLIPOPROTEIN N-ACYLTRANSFERASE"/>
    <property type="match status" value="1"/>
</dbReference>
<dbReference type="HAMAP" id="MF_01148">
    <property type="entry name" value="Lnt"/>
    <property type="match status" value="1"/>
</dbReference>
<feature type="transmembrane region" description="Helical" evidence="8">
    <location>
        <begin position="179"/>
        <end position="197"/>
    </location>
</feature>
<protein>
    <recommendedName>
        <fullName evidence="8">Apolipoprotein N-acyltransferase</fullName>
        <shortName evidence="8">ALP N-acyltransferase</shortName>
        <ecNumber evidence="8">2.3.1.269</ecNumber>
    </recommendedName>
</protein>
<keyword evidence="10" id="KW-0449">Lipoprotein</keyword>
<keyword evidence="4 8" id="KW-0812">Transmembrane</keyword>
<dbReference type="AlphaFoldDB" id="H5SJU3"/>
<name>H5SJU3_9BACT</name>
<keyword evidence="5 8" id="KW-1133">Transmembrane helix</keyword>
<accession>H5SJU3</accession>
<dbReference type="GO" id="GO:0005886">
    <property type="term" value="C:plasma membrane"/>
    <property type="evidence" value="ECO:0007669"/>
    <property type="project" value="UniProtKB-SubCell"/>
</dbReference>
<dbReference type="InterPro" id="IPR004563">
    <property type="entry name" value="Apolipo_AcylTrfase"/>
</dbReference>
<organism evidence="10">
    <name type="scientific">uncultured Acetothermia bacterium</name>
    <dbReference type="NCBI Taxonomy" id="236499"/>
    <lineage>
        <taxon>Bacteria</taxon>
        <taxon>Candidatus Bipolaricaulota</taxon>
        <taxon>environmental samples</taxon>
    </lineage>
</organism>
<feature type="transmembrane region" description="Helical" evidence="8">
    <location>
        <begin position="6"/>
        <end position="36"/>
    </location>
</feature>
<sequence length="533" mass="59105">MLRALFVVLAALLVLLSMPGYLFGELIFVSLVPLFFAFEGSTPRQRFLLGWLCGFLFFALLLDWLYALWDWAGVFIVLGHLGLAGLLGLWWGLFGVLSYQFDSFKLNSVIKAFFIAALWVLLEYLRSLTKFGFTWGFVSDALYQHPQLIQIASLTGAWGVSLLIVLVNFLIYRALRERRLRYGVLALGLIALDWGYGQASLDVHLRRPLAGEGAQSRRIIIALIHSNVPQRARSDPAQLPALQNLYLSQLDQLTNENVDLVILPESIVPAYLLRQPDLLEPYQEHARRLGAALIVGTIDYRDGKLFNTAALIAPDGKIADLYDKVQLVPFSTEYFPLIGLLRRLGIENLIGPLPLGALTPGEGFRPLDPGFAWTIRLRPPVAGSMEAHAQRAKLVATPICFESIFPQISRAFVRNGAQALFIITNDAWFKGSKALEQHFAKAVFRAVETGRYTAQTANGGISGVIDAQGRILTATRAEQAQILQETILLQDHATLYVQLGDWVVYLVGVLLAGVRLIPLLVSFVTAPVARLTL</sequence>
<comment type="catalytic activity">
    <reaction evidence="8">
        <text>N-terminal S-1,2-diacyl-sn-glyceryl-L-cysteinyl-[lipoprotein] + a glycerophospholipid = N-acyl-S-1,2-diacyl-sn-glyceryl-L-cysteinyl-[lipoprotein] + a 2-acyl-sn-glycero-3-phospholipid + H(+)</text>
        <dbReference type="Rhea" id="RHEA:48228"/>
        <dbReference type="Rhea" id="RHEA-COMP:14681"/>
        <dbReference type="Rhea" id="RHEA-COMP:14684"/>
        <dbReference type="ChEBI" id="CHEBI:15378"/>
        <dbReference type="ChEBI" id="CHEBI:136912"/>
        <dbReference type="ChEBI" id="CHEBI:140656"/>
        <dbReference type="ChEBI" id="CHEBI:140657"/>
        <dbReference type="ChEBI" id="CHEBI:140660"/>
        <dbReference type="EC" id="2.3.1.269"/>
    </reaction>
</comment>
<dbReference type="InterPro" id="IPR036526">
    <property type="entry name" value="C-N_Hydrolase_sf"/>
</dbReference>
<evidence type="ECO:0000256" key="1">
    <source>
        <dbReference type="ARBA" id="ARBA00004651"/>
    </source>
</evidence>
<dbReference type="SUPFAM" id="SSF56317">
    <property type="entry name" value="Carbon-nitrogen hydrolase"/>
    <property type="match status" value="1"/>
</dbReference>
<evidence type="ECO:0000313" key="10">
    <source>
        <dbReference type="EMBL" id="BAL56429.1"/>
    </source>
</evidence>
<evidence type="ECO:0000256" key="8">
    <source>
        <dbReference type="HAMAP-Rule" id="MF_01148"/>
    </source>
</evidence>
<keyword evidence="6 8" id="KW-0472">Membrane</keyword>
<feature type="transmembrane region" description="Helical" evidence="8">
    <location>
        <begin position="48"/>
        <end position="69"/>
    </location>
</feature>
<dbReference type="GO" id="GO:0016410">
    <property type="term" value="F:N-acyltransferase activity"/>
    <property type="evidence" value="ECO:0007669"/>
    <property type="project" value="UniProtKB-UniRule"/>
</dbReference>
<dbReference type="PROSITE" id="PS50263">
    <property type="entry name" value="CN_HYDROLASE"/>
    <property type="match status" value="1"/>
</dbReference>
<dbReference type="Gene3D" id="3.60.110.10">
    <property type="entry name" value="Carbon-nitrogen hydrolase"/>
    <property type="match status" value="1"/>
</dbReference>
<comment type="function">
    <text evidence="8">Catalyzes the phospholipid dependent N-acylation of the N-terminal cysteine of apolipoprotein, the last step in lipoprotein maturation.</text>
</comment>
<reference evidence="10" key="1">
    <citation type="journal article" date="2005" name="Environ. Microbiol.">
        <title>Genetic and functional properties of uncultivated thermophilic crenarchaeotes from a subsurface gold mine as revealed by analysis of genome fragments.</title>
        <authorList>
            <person name="Nunoura T."/>
            <person name="Hirayama H."/>
            <person name="Takami H."/>
            <person name="Oida H."/>
            <person name="Nishi S."/>
            <person name="Shimamura S."/>
            <person name="Suzuki Y."/>
            <person name="Inagaki F."/>
            <person name="Takai K."/>
            <person name="Nealson K.H."/>
            <person name="Horikoshi K."/>
        </authorList>
    </citation>
    <scope>NUCLEOTIDE SEQUENCE</scope>
</reference>
<dbReference type="UniPathway" id="UPA00666"/>
<evidence type="ECO:0000259" key="9">
    <source>
        <dbReference type="PROSITE" id="PS50263"/>
    </source>
</evidence>
<evidence type="ECO:0000256" key="4">
    <source>
        <dbReference type="ARBA" id="ARBA00022692"/>
    </source>
</evidence>
<dbReference type="EMBL" id="AP011747">
    <property type="protein sequence ID" value="BAL56429.1"/>
    <property type="molecule type" value="Genomic_DNA"/>
</dbReference>
<evidence type="ECO:0000256" key="5">
    <source>
        <dbReference type="ARBA" id="ARBA00022989"/>
    </source>
</evidence>
<keyword evidence="2 8" id="KW-1003">Cell membrane</keyword>
<proteinExistence type="inferred from homology"/>
<feature type="transmembrane region" description="Helical" evidence="8">
    <location>
        <begin position="109"/>
        <end position="128"/>
    </location>
</feature>
<dbReference type="InterPro" id="IPR003010">
    <property type="entry name" value="C-N_Hydrolase"/>
</dbReference>
<dbReference type="Pfam" id="PF20154">
    <property type="entry name" value="LNT_N"/>
    <property type="match status" value="1"/>
</dbReference>
<evidence type="ECO:0000256" key="7">
    <source>
        <dbReference type="ARBA" id="ARBA00023315"/>
    </source>
</evidence>
<comment type="similarity">
    <text evidence="8">Belongs to the CN hydrolase family. Apolipoprotein N-acyltransferase subfamily.</text>
</comment>
<keyword evidence="3 8" id="KW-0808">Transferase</keyword>
<feature type="transmembrane region" description="Helical" evidence="8">
    <location>
        <begin position="148"/>
        <end position="172"/>
    </location>
</feature>
<dbReference type="PANTHER" id="PTHR38686">
    <property type="entry name" value="APOLIPOPROTEIN N-ACYLTRANSFERASE"/>
    <property type="match status" value="1"/>
</dbReference>
<dbReference type="EC" id="2.3.1.269" evidence="8"/>
<reference evidence="10" key="2">
    <citation type="journal article" date="2012" name="PLoS ONE">
        <title>A Deeply Branching Thermophilic Bacterium with an Ancient Acetyl-CoA Pathway Dominates a Subsurface Ecosystem.</title>
        <authorList>
            <person name="Takami H."/>
            <person name="Noguchi H."/>
            <person name="Takaki Y."/>
            <person name="Uchiyama I."/>
            <person name="Toyoda A."/>
            <person name="Nishi S."/>
            <person name="Chee G.-J."/>
            <person name="Arai W."/>
            <person name="Nunoura T."/>
            <person name="Itoh T."/>
            <person name="Hattori M."/>
            <person name="Takai K."/>
        </authorList>
    </citation>
    <scope>NUCLEOTIDE SEQUENCE</scope>
</reference>
<dbReference type="CDD" id="cd07571">
    <property type="entry name" value="ALP_N-acyl_transferase"/>
    <property type="match status" value="1"/>
</dbReference>
<gene>
    <name evidence="8" type="primary">lnt</name>
    <name evidence="10" type="ORF">HGMM_F37H05C22</name>
</gene>
<comment type="pathway">
    <text evidence="8">Protein modification; lipoprotein biosynthesis (N-acyl transfer).</text>
</comment>
<dbReference type="Pfam" id="PF00795">
    <property type="entry name" value="CN_hydrolase"/>
    <property type="match status" value="1"/>
</dbReference>
<feature type="transmembrane region" description="Helical" evidence="8">
    <location>
        <begin position="75"/>
        <end position="97"/>
    </location>
</feature>
<feature type="transmembrane region" description="Helical" evidence="8">
    <location>
        <begin position="502"/>
        <end position="529"/>
    </location>
</feature>
<dbReference type="GO" id="GO:0042158">
    <property type="term" value="P:lipoprotein biosynthetic process"/>
    <property type="evidence" value="ECO:0007669"/>
    <property type="project" value="UniProtKB-UniRule"/>
</dbReference>
<comment type="subcellular location">
    <subcellularLocation>
        <location evidence="1 8">Cell membrane</location>
        <topology evidence="1 8">Multi-pass membrane protein</topology>
    </subcellularLocation>
</comment>